<gene>
    <name evidence="2" type="ordered locus">AALP_Aa6g182900</name>
</gene>
<dbReference type="PANTHER" id="PTHR47951:SF3">
    <property type="entry name" value="CYTOCHROME P450, FAMILY 706, SUBFAMILY A, POLYPEPTIDE 4"/>
    <property type="match status" value="1"/>
</dbReference>
<dbReference type="PRINTS" id="PR00463">
    <property type="entry name" value="EP450I"/>
</dbReference>
<dbReference type="eggNOG" id="KOG0156">
    <property type="taxonomic scope" value="Eukaryota"/>
</dbReference>
<evidence type="ECO:0008006" key="4">
    <source>
        <dbReference type="Google" id="ProtNLM"/>
    </source>
</evidence>
<evidence type="ECO:0000313" key="3">
    <source>
        <dbReference type="Proteomes" id="UP000029120"/>
    </source>
</evidence>
<dbReference type="Gramene" id="KFK31967">
    <property type="protein sequence ID" value="KFK31967"/>
    <property type="gene ID" value="AALP_AA6G182900"/>
</dbReference>
<dbReference type="Proteomes" id="UP000029120">
    <property type="component" value="Chromosome 6"/>
</dbReference>
<dbReference type="PANTHER" id="PTHR47951">
    <property type="entry name" value="OS08G0547900 PROTEIN"/>
    <property type="match status" value="1"/>
</dbReference>
<keyword evidence="3" id="KW-1185">Reference proteome</keyword>
<dbReference type="OrthoDB" id="2789670at2759"/>
<sequence>MVDDGWRRRRWWLEMTVVVVDINREQTVDKNKSIVNTNLSDGGGGPDRSDGGQDKDDDDRDEIRGPNMTETIVINTVAMDKNDDSCLNRDGGQMCYGQKRYLSKQRRGTNVLWTKTEIRIDVTQRSPEPLSLHGFGKKGTRICVGHLKALDRQRLPIFGNLPFLDQDLHTYFTNLAQKHAREILKDQDINFSNHDVPLTGRAITYGGLDIIWSPYGAEWRMLRKVCLLKLLSRKTLDFFYELRRNEIRERTRYLYEQVGESRGVESVRTEFKGVIYDITRLLGEPNVSDFFPWLARFDIHGLVKRMHNESSIRRDDNNDGECKDFLQYLIKLKDQNGDTEVPITLNHVKALLTDMVVGGTDTTANTIEFAMAELINKPEIIKRAQQELDEVVGKDNIVEESHITRLAYILY</sequence>
<dbReference type="GO" id="GO:0005506">
    <property type="term" value="F:iron ion binding"/>
    <property type="evidence" value="ECO:0007669"/>
    <property type="project" value="InterPro"/>
</dbReference>
<evidence type="ECO:0000313" key="2">
    <source>
        <dbReference type="EMBL" id="KFK31967.1"/>
    </source>
</evidence>
<dbReference type="Pfam" id="PF00067">
    <property type="entry name" value="p450"/>
    <property type="match status" value="1"/>
</dbReference>
<organism evidence="2 3">
    <name type="scientific">Arabis alpina</name>
    <name type="common">Alpine rock-cress</name>
    <dbReference type="NCBI Taxonomy" id="50452"/>
    <lineage>
        <taxon>Eukaryota</taxon>
        <taxon>Viridiplantae</taxon>
        <taxon>Streptophyta</taxon>
        <taxon>Embryophyta</taxon>
        <taxon>Tracheophyta</taxon>
        <taxon>Spermatophyta</taxon>
        <taxon>Magnoliopsida</taxon>
        <taxon>eudicotyledons</taxon>
        <taxon>Gunneridae</taxon>
        <taxon>Pentapetalae</taxon>
        <taxon>rosids</taxon>
        <taxon>malvids</taxon>
        <taxon>Brassicales</taxon>
        <taxon>Brassicaceae</taxon>
        <taxon>Arabideae</taxon>
        <taxon>Arabis</taxon>
    </lineage>
</organism>
<accession>A0A087GQ15</accession>
<dbReference type="GO" id="GO:0020037">
    <property type="term" value="F:heme binding"/>
    <property type="evidence" value="ECO:0007669"/>
    <property type="project" value="InterPro"/>
</dbReference>
<dbReference type="EMBL" id="CM002874">
    <property type="protein sequence ID" value="KFK31967.1"/>
    <property type="molecule type" value="Genomic_DNA"/>
</dbReference>
<reference evidence="3" key="1">
    <citation type="journal article" date="2015" name="Nat. Plants">
        <title>Genome expansion of Arabis alpina linked with retrotransposition and reduced symmetric DNA methylation.</title>
        <authorList>
            <person name="Willing E.M."/>
            <person name="Rawat V."/>
            <person name="Mandakova T."/>
            <person name="Maumus F."/>
            <person name="James G.V."/>
            <person name="Nordstroem K.J."/>
            <person name="Becker C."/>
            <person name="Warthmann N."/>
            <person name="Chica C."/>
            <person name="Szarzynska B."/>
            <person name="Zytnicki M."/>
            <person name="Albani M.C."/>
            <person name="Kiefer C."/>
            <person name="Bergonzi S."/>
            <person name="Castaings L."/>
            <person name="Mateos J.L."/>
            <person name="Berns M.C."/>
            <person name="Bujdoso N."/>
            <person name="Piofczyk T."/>
            <person name="de Lorenzo L."/>
            <person name="Barrero-Sicilia C."/>
            <person name="Mateos I."/>
            <person name="Piednoel M."/>
            <person name="Hagmann J."/>
            <person name="Chen-Min-Tao R."/>
            <person name="Iglesias-Fernandez R."/>
            <person name="Schuster S.C."/>
            <person name="Alonso-Blanco C."/>
            <person name="Roudier F."/>
            <person name="Carbonero P."/>
            <person name="Paz-Ares J."/>
            <person name="Davis S.J."/>
            <person name="Pecinka A."/>
            <person name="Quesneville H."/>
            <person name="Colot V."/>
            <person name="Lysak M.A."/>
            <person name="Weigel D."/>
            <person name="Coupland G."/>
            <person name="Schneeberger K."/>
        </authorList>
    </citation>
    <scope>NUCLEOTIDE SEQUENCE [LARGE SCALE GENOMIC DNA]</scope>
    <source>
        <strain evidence="3">cv. Pajares</strain>
    </source>
</reference>
<proteinExistence type="predicted"/>
<dbReference type="GO" id="GO:0004497">
    <property type="term" value="F:monooxygenase activity"/>
    <property type="evidence" value="ECO:0007669"/>
    <property type="project" value="InterPro"/>
</dbReference>
<dbReference type="InterPro" id="IPR001128">
    <property type="entry name" value="Cyt_P450"/>
</dbReference>
<dbReference type="InterPro" id="IPR002401">
    <property type="entry name" value="Cyt_P450_E_grp-I"/>
</dbReference>
<dbReference type="Gene3D" id="1.10.630.10">
    <property type="entry name" value="Cytochrome P450"/>
    <property type="match status" value="1"/>
</dbReference>
<feature type="region of interest" description="Disordered" evidence="1">
    <location>
        <begin position="33"/>
        <end position="68"/>
    </location>
</feature>
<dbReference type="GO" id="GO:0016705">
    <property type="term" value="F:oxidoreductase activity, acting on paired donors, with incorporation or reduction of molecular oxygen"/>
    <property type="evidence" value="ECO:0007669"/>
    <property type="project" value="InterPro"/>
</dbReference>
<dbReference type="SUPFAM" id="SSF48264">
    <property type="entry name" value="Cytochrome P450"/>
    <property type="match status" value="1"/>
</dbReference>
<name>A0A087GQ15_ARAAL</name>
<protein>
    <recommendedName>
        <fullName evidence="4">Cytochrome P450</fullName>
    </recommendedName>
</protein>
<evidence type="ECO:0000256" key="1">
    <source>
        <dbReference type="SAM" id="MobiDB-lite"/>
    </source>
</evidence>
<dbReference type="AlphaFoldDB" id="A0A087GQ15"/>
<dbReference type="InterPro" id="IPR036396">
    <property type="entry name" value="Cyt_P450_sf"/>
</dbReference>